<protein>
    <submittedName>
        <fullName evidence="1">Uncharacterized protein</fullName>
    </submittedName>
</protein>
<dbReference type="AlphaFoldDB" id="A0A0F9UCG6"/>
<proteinExistence type="predicted"/>
<reference evidence="1" key="1">
    <citation type="journal article" date="2015" name="Nature">
        <title>Complex archaea that bridge the gap between prokaryotes and eukaryotes.</title>
        <authorList>
            <person name="Spang A."/>
            <person name="Saw J.H."/>
            <person name="Jorgensen S.L."/>
            <person name="Zaremba-Niedzwiedzka K."/>
            <person name="Martijn J."/>
            <person name="Lind A.E."/>
            <person name="van Eijk R."/>
            <person name="Schleper C."/>
            <person name="Guy L."/>
            <person name="Ettema T.J."/>
        </authorList>
    </citation>
    <scope>NUCLEOTIDE SEQUENCE</scope>
</reference>
<sequence length="372" mass="38912">MAFSQFGTNANARKKRVYYTEGSTIYEGMPVCYEFDATANVLDYDKGAGGDRACQTSPTTTAEGNQNEGKFMRVEDPDTGNIQFFAGVVAGSSYAGLVGPRWLDIYIPNGAIVPVRADVQCTVGRTILAVESASQELTVPLAANQARPVAIAAETTDLSSVSGLTLAKLDASLFITQDNTGDPLIIDDDAAAAVTVNSINLLFNGTGGPKRGLYAVGEIAGLGHATWGMWKYRSYLSAALVSNVVHTLCANLHFKDGAEIAVTSGHWNSAMYASVETEVSATAPDLSGGSVAGLSLEYYVDESTGAPIKAYALYVHAGTYNWDGLLAIRNAGDCGDYTSTGDAPALATGDKMIPVDIAGTTYYLVALADSGV</sequence>
<dbReference type="EMBL" id="LAZR01001069">
    <property type="protein sequence ID" value="KKN51293.1"/>
    <property type="molecule type" value="Genomic_DNA"/>
</dbReference>
<name>A0A0F9UCG6_9ZZZZ</name>
<gene>
    <name evidence="1" type="ORF">LCGC14_0624010</name>
</gene>
<accession>A0A0F9UCG6</accession>
<organism evidence="1">
    <name type="scientific">marine sediment metagenome</name>
    <dbReference type="NCBI Taxonomy" id="412755"/>
    <lineage>
        <taxon>unclassified sequences</taxon>
        <taxon>metagenomes</taxon>
        <taxon>ecological metagenomes</taxon>
    </lineage>
</organism>
<evidence type="ECO:0000313" key="1">
    <source>
        <dbReference type="EMBL" id="KKN51293.1"/>
    </source>
</evidence>
<comment type="caution">
    <text evidence="1">The sequence shown here is derived from an EMBL/GenBank/DDBJ whole genome shotgun (WGS) entry which is preliminary data.</text>
</comment>